<dbReference type="InterPro" id="IPR027417">
    <property type="entry name" value="P-loop_NTPase"/>
</dbReference>
<accession>A0A915DTR6</accession>
<sequence length="537" mass="60695">MEDVISIRTNTNRINALLASSLFYFGFLPATITPMIQVDDIEIFLLNLEVMRVVHRLGRSFRTLEVFTLLQHNPAIRFRIARFLCDLACVDMLSMLNTYYTNLYLVRNIGSDSERCGVVLLICVGKDKGDTGTQVRRKFAALPIEGITWMCFLNKFGLMGVLADDMLIYGLIHLSDAWLFIFQSQLSQQIHETNYGLSQPKATEQQTKEGEEALKKLHNRILPFILRRLKSEVLKELPEKVVFKKEDEHGDPQFSPLHTLILLRKLVDHPILVADNLAGIRDLKHWNVADSNYELSGKMVALKELLEECQIGRQSVSEDPSEVTDLEPLNKLSAHRALIFCQWKASLHGHQLLRLDGSIAADDRQGVVDHFNRDTSVDLLLLTTHIGGVGLTLTGADVVIFVDHDWNPVKDLQAIDRAHRLGQTKTVNVYRLITLGSVEEKVMRLQKFKTNTADVLVGGAENRSLTAMAGAELKDLLSLGEKDESSTSEDPPNKRIKNKNLDGTAFSDQKWSLESLWDNSQYEEQHSLESFMKCAND</sequence>
<keyword evidence="1" id="KW-0378">Hydrolase</keyword>
<dbReference type="SUPFAM" id="SSF52540">
    <property type="entry name" value="P-loop containing nucleoside triphosphate hydrolases"/>
    <property type="match status" value="1"/>
</dbReference>
<dbReference type="WBParaSite" id="jg23574">
    <property type="protein sequence ID" value="jg23574"/>
    <property type="gene ID" value="jg23574"/>
</dbReference>
<feature type="region of interest" description="Disordered" evidence="2">
    <location>
        <begin position="479"/>
        <end position="501"/>
    </location>
</feature>
<dbReference type="CDD" id="cd18793">
    <property type="entry name" value="SF2_C_SNF"/>
    <property type="match status" value="1"/>
</dbReference>
<reference evidence="5" key="1">
    <citation type="submission" date="2022-11" db="UniProtKB">
        <authorList>
            <consortium name="WormBaseParasite"/>
        </authorList>
    </citation>
    <scope>IDENTIFICATION</scope>
</reference>
<dbReference type="InterPro" id="IPR044972">
    <property type="entry name" value="Mot1"/>
</dbReference>
<keyword evidence="4" id="KW-1185">Reference proteome</keyword>
<evidence type="ECO:0000313" key="5">
    <source>
        <dbReference type="WBParaSite" id="jg23574"/>
    </source>
</evidence>
<dbReference type="Pfam" id="PF00271">
    <property type="entry name" value="Helicase_C"/>
    <property type="match status" value="1"/>
</dbReference>
<dbReference type="PANTHER" id="PTHR36498">
    <property type="entry name" value="TATA-BINDING PROTEIN-ASSOCIATED FACTOR 172"/>
    <property type="match status" value="1"/>
</dbReference>
<dbReference type="AlphaFoldDB" id="A0A915DTR6"/>
<evidence type="ECO:0000259" key="3">
    <source>
        <dbReference type="PROSITE" id="PS51194"/>
    </source>
</evidence>
<protein>
    <submittedName>
        <fullName evidence="5">Helicase C-terminal domain-containing protein</fullName>
    </submittedName>
</protein>
<proteinExistence type="predicted"/>
<dbReference type="PANTHER" id="PTHR36498:SF1">
    <property type="entry name" value="TATA-BINDING PROTEIN-ASSOCIATED FACTOR 172"/>
    <property type="match status" value="1"/>
</dbReference>
<name>A0A915DTR6_9BILA</name>
<dbReference type="PROSITE" id="PS51194">
    <property type="entry name" value="HELICASE_CTER"/>
    <property type="match status" value="1"/>
</dbReference>
<feature type="domain" description="Helicase C-terminal" evidence="3">
    <location>
        <begin position="301"/>
        <end position="477"/>
    </location>
</feature>
<dbReference type="SMART" id="SM00490">
    <property type="entry name" value="HELICc"/>
    <property type="match status" value="1"/>
</dbReference>
<dbReference type="GO" id="GO:0003677">
    <property type="term" value="F:DNA binding"/>
    <property type="evidence" value="ECO:0007669"/>
    <property type="project" value="InterPro"/>
</dbReference>
<dbReference type="InterPro" id="IPR001650">
    <property type="entry name" value="Helicase_C-like"/>
</dbReference>
<organism evidence="4 5">
    <name type="scientific">Ditylenchus dipsaci</name>
    <dbReference type="NCBI Taxonomy" id="166011"/>
    <lineage>
        <taxon>Eukaryota</taxon>
        <taxon>Metazoa</taxon>
        <taxon>Ecdysozoa</taxon>
        <taxon>Nematoda</taxon>
        <taxon>Chromadorea</taxon>
        <taxon>Rhabditida</taxon>
        <taxon>Tylenchina</taxon>
        <taxon>Tylenchomorpha</taxon>
        <taxon>Sphaerularioidea</taxon>
        <taxon>Anguinidae</taxon>
        <taxon>Anguininae</taxon>
        <taxon>Ditylenchus</taxon>
    </lineage>
</organism>
<dbReference type="GO" id="GO:0017025">
    <property type="term" value="F:TBP-class protein binding"/>
    <property type="evidence" value="ECO:0007669"/>
    <property type="project" value="InterPro"/>
</dbReference>
<evidence type="ECO:0000256" key="1">
    <source>
        <dbReference type="ARBA" id="ARBA00022801"/>
    </source>
</evidence>
<dbReference type="GO" id="GO:0016887">
    <property type="term" value="F:ATP hydrolysis activity"/>
    <property type="evidence" value="ECO:0007669"/>
    <property type="project" value="InterPro"/>
</dbReference>
<dbReference type="InterPro" id="IPR038718">
    <property type="entry name" value="SNF2-like_sf"/>
</dbReference>
<evidence type="ECO:0000313" key="4">
    <source>
        <dbReference type="Proteomes" id="UP000887574"/>
    </source>
</evidence>
<dbReference type="Proteomes" id="UP000887574">
    <property type="component" value="Unplaced"/>
</dbReference>
<dbReference type="Gene3D" id="3.40.50.300">
    <property type="entry name" value="P-loop containing nucleotide triphosphate hydrolases"/>
    <property type="match status" value="1"/>
</dbReference>
<dbReference type="Gene3D" id="3.40.50.10810">
    <property type="entry name" value="Tandem AAA-ATPase domain"/>
    <property type="match status" value="1"/>
</dbReference>
<dbReference type="InterPro" id="IPR049730">
    <property type="entry name" value="SNF2/RAD54-like_C"/>
</dbReference>
<evidence type="ECO:0000256" key="2">
    <source>
        <dbReference type="SAM" id="MobiDB-lite"/>
    </source>
</evidence>